<evidence type="ECO:0000256" key="3">
    <source>
        <dbReference type="ARBA" id="ARBA00023018"/>
    </source>
</evidence>
<dbReference type="InterPro" id="IPR014770">
    <property type="entry name" value="Munc13_1"/>
</dbReference>
<keyword evidence="4" id="KW-0446">Lipid-binding</keyword>
<sequence length="706" mass="78421">MGVGLLTVGLARAAGVSHLVRSLMKGTIKLEGDREESRQYGVAVGGLDEVPVGGTGLSRQLQCLAVRPVPYPPPGLTKFGSHALHNVQQEHPEELRPRRPGKPDLLVVEDNRHTLNGNNNLKNGKFHQHLRDTFAPLVVRYVDLMESSIGQSIHKGFEKERWEIKGNGCATSEDLFWKLDALQSFIRDLHWPDAEFRQHLEQRADPSDDDDDNNNSNTSKISQLEADIVKLYEIPLLEQIITETGDTYLTGLVENLEMVIDNSLPNLLLADRVTGVLDESDAVGTILEDDDVKQIFVPPNPLQPIPIYFLVPYKIGIFGMMCESVGQQHNYLIPEAVVVSKGVNRVASIIDNYFENFGYGETDMLLHADKSVAQNKNNVIGSYLNWHKEDTAPQQILPEDLTLERKKYLYDKIREFGSPETADVVCPRPPESSDDEDDPEARETNTKPQHTPTRGHVQMTQSPSTHHQRGHVEGQKRLHLYRGNTKYTIFHSPSMTENAFQQWLKKGVTFISTDYIIPSEMCAMVNVILDAKNQSFKLCAVDGVDVHQYHTKIDDLIEKTSANMTQGMISKLVSVLETTLSKLSRYDEGSLIGSILSFTKKPPPAHPTEIQTSISPSSAIELNTTSSLANYATEAGLEYLGTRGGVIDGGGHSALPKDYSVIADWLNLGAHILYLPSSKLKFKSQGTTTSDPNVDGVKPRKGVQHI</sequence>
<keyword evidence="2" id="KW-0813">Transport</keyword>
<organism evidence="9">
    <name type="scientific">Timema tahoe</name>
    <dbReference type="NCBI Taxonomy" id="61484"/>
    <lineage>
        <taxon>Eukaryota</taxon>
        <taxon>Metazoa</taxon>
        <taxon>Ecdysozoa</taxon>
        <taxon>Arthropoda</taxon>
        <taxon>Hexapoda</taxon>
        <taxon>Insecta</taxon>
        <taxon>Pterygota</taxon>
        <taxon>Neoptera</taxon>
        <taxon>Polyneoptera</taxon>
        <taxon>Phasmatodea</taxon>
        <taxon>Timematodea</taxon>
        <taxon>Timematoidea</taxon>
        <taxon>Timematidae</taxon>
        <taxon>Timema</taxon>
    </lineage>
</organism>
<keyword evidence="5" id="KW-0472">Membrane</keyword>
<dbReference type="GO" id="GO:0098793">
    <property type="term" value="C:presynapse"/>
    <property type="evidence" value="ECO:0007669"/>
    <property type="project" value="GOC"/>
</dbReference>
<dbReference type="GO" id="GO:0012505">
    <property type="term" value="C:endomembrane system"/>
    <property type="evidence" value="ECO:0007669"/>
    <property type="project" value="UniProtKB-SubCell"/>
</dbReference>
<dbReference type="PROSITE" id="PS51258">
    <property type="entry name" value="MHD1"/>
    <property type="match status" value="1"/>
</dbReference>
<dbReference type="AlphaFoldDB" id="A0A7R9NUW8"/>
<feature type="region of interest" description="Disordered" evidence="7">
    <location>
        <begin position="683"/>
        <end position="706"/>
    </location>
</feature>
<dbReference type="Pfam" id="PF06292">
    <property type="entry name" value="MUN"/>
    <property type="match status" value="2"/>
</dbReference>
<reference evidence="9" key="1">
    <citation type="submission" date="2020-11" db="EMBL/GenBank/DDBJ databases">
        <authorList>
            <person name="Tran Van P."/>
        </authorList>
    </citation>
    <scope>NUCLEOTIDE SEQUENCE</scope>
</reference>
<dbReference type="InterPro" id="IPR010439">
    <property type="entry name" value="MUN_dom"/>
</dbReference>
<evidence type="ECO:0000256" key="7">
    <source>
        <dbReference type="SAM" id="MobiDB-lite"/>
    </source>
</evidence>
<evidence type="ECO:0000259" key="8">
    <source>
        <dbReference type="PROSITE" id="PS51258"/>
    </source>
</evidence>
<keyword evidence="3" id="KW-0770">Synapse</keyword>
<name>A0A7R9NUW8_9NEOP</name>
<evidence type="ECO:0000256" key="6">
    <source>
        <dbReference type="ARBA" id="ARBA00034103"/>
    </source>
</evidence>
<evidence type="ECO:0000256" key="4">
    <source>
        <dbReference type="ARBA" id="ARBA00023121"/>
    </source>
</evidence>
<feature type="compositionally biased region" description="Polar residues" evidence="7">
    <location>
        <begin position="446"/>
        <end position="465"/>
    </location>
</feature>
<comment type="subcellular location">
    <subcellularLocation>
        <location evidence="1">Endomembrane system</location>
    </subcellularLocation>
    <subcellularLocation>
        <location evidence="6">Synapse</location>
    </subcellularLocation>
</comment>
<dbReference type="GO" id="GO:1990504">
    <property type="term" value="P:dense core granule exocytosis"/>
    <property type="evidence" value="ECO:0007669"/>
    <property type="project" value="InterPro"/>
</dbReference>
<evidence type="ECO:0000313" key="9">
    <source>
        <dbReference type="EMBL" id="CAD7457150.1"/>
    </source>
</evidence>
<accession>A0A7R9NUW8</accession>
<protein>
    <recommendedName>
        <fullName evidence="8">MHD1 domain-containing protein</fullName>
    </recommendedName>
</protein>
<evidence type="ECO:0000256" key="2">
    <source>
        <dbReference type="ARBA" id="ARBA00022448"/>
    </source>
</evidence>
<evidence type="ECO:0000256" key="1">
    <source>
        <dbReference type="ARBA" id="ARBA00004308"/>
    </source>
</evidence>
<dbReference type="PANTHER" id="PTHR12166">
    <property type="entry name" value="CALCIUM-DEPENDENT SECRETION ACTIVATOR"/>
    <property type="match status" value="1"/>
</dbReference>
<feature type="region of interest" description="Disordered" evidence="7">
    <location>
        <begin position="420"/>
        <end position="474"/>
    </location>
</feature>
<dbReference type="InterPro" id="IPR033227">
    <property type="entry name" value="CAPS"/>
</dbReference>
<proteinExistence type="predicted"/>
<feature type="domain" description="MHD1" evidence="8">
    <location>
        <begin position="103"/>
        <end position="219"/>
    </location>
</feature>
<dbReference type="GO" id="GO:0016079">
    <property type="term" value="P:synaptic vesicle exocytosis"/>
    <property type="evidence" value="ECO:0007669"/>
    <property type="project" value="InterPro"/>
</dbReference>
<evidence type="ECO:0000256" key="5">
    <source>
        <dbReference type="ARBA" id="ARBA00023136"/>
    </source>
</evidence>
<dbReference type="GO" id="GO:0008289">
    <property type="term" value="F:lipid binding"/>
    <property type="evidence" value="ECO:0007669"/>
    <property type="project" value="UniProtKB-KW"/>
</dbReference>
<dbReference type="EMBL" id="OE001581">
    <property type="protein sequence ID" value="CAD7457150.1"/>
    <property type="molecule type" value="Genomic_DNA"/>
</dbReference>
<dbReference type="PANTHER" id="PTHR12166:SF8">
    <property type="entry name" value="CALCIUM-DEPENDENT SECRETION ACTIVATOR"/>
    <property type="match status" value="1"/>
</dbReference>
<gene>
    <name evidence="9" type="ORF">TTEB3V08_LOCUS5158</name>
</gene>